<sequence>MRKLQEKETELIDINIFESAKLRGLSTWATHHVTPDATNVSSAEDFSGLEQKRHEAPSKFVVHQSTSLRVLPKYTSLAPALATQSSVSTSPNSTSAPTLPFQHGHGPCQEPSPVLSASPTAVDAVNAAHTQLVLNNDLVTHSCSHSQSANTQNSPMMPCNGNLFTDVQQEPSGWNPGVAETVSPNSVGTLHSSSS</sequence>
<evidence type="ECO:0000313" key="1">
    <source>
        <dbReference type="EMBL" id="KAK8508163.1"/>
    </source>
</evidence>
<comment type="caution">
    <text evidence="1">The sequence shown here is derived from an EMBL/GenBank/DDBJ whole genome shotgun (WGS) entry which is preliminary data.</text>
</comment>
<keyword evidence="2" id="KW-1185">Reference proteome</keyword>
<name>A0ABR2BME0_9ROSI</name>
<proteinExistence type="predicted"/>
<reference evidence="1 2" key="1">
    <citation type="journal article" date="2024" name="G3 (Bethesda)">
        <title>Genome assembly of Hibiscus sabdariffa L. provides insights into metabolisms of medicinal natural products.</title>
        <authorList>
            <person name="Kim T."/>
        </authorList>
    </citation>
    <scope>NUCLEOTIDE SEQUENCE [LARGE SCALE GENOMIC DNA]</scope>
    <source>
        <strain evidence="1">TK-2024</strain>
        <tissue evidence="1">Old leaves</tissue>
    </source>
</reference>
<dbReference type="Proteomes" id="UP001472677">
    <property type="component" value="Unassembled WGS sequence"/>
</dbReference>
<protein>
    <submittedName>
        <fullName evidence="1">Uncharacterized protein</fullName>
    </submittedName>
</protein>
<evidence type="ECO:0000313" key="2">
    <source>
        <dbReference type="Proteomes" id="UP001472677"/>
    </source>
</evidence>
<organism evidence="1 2">
    <name type="scientific">Hibiscus sabdariffa</name>
    <name type="common">roselle</name>
    <dbReference type="NCBI Taxonomy" id="183260"/>
    <lineage>
        <taxon>Eukaryota</taxon>
        <taxon>Viridiplantae</taxon>
        <taxon>Streptophyta</taxon>
        <taxon>Embryophyta</taxon>
        <taxon>Tracheophyta</taxon>
        <taxon>Spermatophyta</taxon>
        <taxon>Magnoliopsida</taxon>
        <taxon>eudicotyledons</taxon>
        <taxon>Gunneridae</taxon>
        <taxon>Pentapetalae</taxon>
        <taxon>rosids</taxon>
        <taxon>malvids</taxon>
        <taxon>Malvales</taxon>
        <taxon>Malvaceae</taxon>
        <taxon>Malvoideae</taxon>
        <taxon>Hibiscus</taxon>
    </lineage>
</organism>
<gene>
    <name evidence="1" type="ORF">V6N12_025264</name>
</gene>
<dbReference type="EMBL" id="JBBPBM010000104">
    <property type="protein sequence ID" value="KAK8508163.1"/>
    <property type="molecule type" value="Genomic_DNA"/>
</dbReference>
<accession>A0ABR2BME0</accession>